<evidence type="ECO:0000259" key="1">
    <source>
        <dbReference type="PROSITE" id="PS51819"/>
    </source>
</evidence>
<dbReference type="InterPro" id="IPR029068">
    <property type="entry name" value="Glyas_Bleomycin-R_OHBP_Dase"/>
</dbReference>
<dbReference type="InterPro" id="IPR004360">
    <property type="entry name" value="Glyas_Fos-R_dOase_dom"/>
</dbReference>
<name>A0A498DFS2_9BACI</name>
<dbReference type="RefSeq" id="WP_121521529.1">
    <property type="nucleotide sequence ID" value="NZ_RCHR01000001.1"/>
</dbReference>
<dbReference type="SUPFAM" id="SSF54593">
    <property type="entry name" value="Glyoxalase/Bleomycin resistance protein/Dihydroxybiphenyl dioxygenase"/>
    <property type="match status" value="1"/>
</dbReference>
<reference evidence="2 3" key="1">
    <citation type="submission" date="2018-10" db="EMBL/GenBank/DDBJ databases">
        <title>Oceanobacillus sp. YLB-02 draft genome.</title>
        <authorList>
            <person name="Yu L."/>
        </authorList>
    </citation>
    <scope>NUCLEOTIDE SEQUENCE [LARGE SCALE GENOMIC DNA]</scope>
    <source>
        <strain evidence="2 3">YLB-02</strain>
    </source>
</reference>
<protein>
    <submittedName>
        <fullName evidence="2">Glyoxalase/bleomycin resistance/extradiol dioxygenase family protein</fullName>
    </submittedName>
</protein>
<dbReference type="PROSITE" id="PS51819">
    <property type="entry name" value="VOC"/>
    <property type="match status" value="1"/>
</dbReference>
<dbReference type="GO" id="GO:0051213">
    <property type="term" value="F:dioxygenase activity"/>
    <property type="evidence" value="ECO:0007669"/>
    <property type="project" value="UniProtKB-KW"/>
</dbReference>
<proteinExistence type="predicted"/>
<sequence length="142" mass="16182">MMQAYPMPFFTKLEVSDMNRSLSWYNDVLHFDSVFQLPDSTGDIVMAHIRGEQYQDIMLILGRDNKDIKGKGVILNFLVKEVDSFAERAFTVGAKIVEGPINRPWNARELVLKDPDGYSITLSAAIYGDKSFEEIEEDIKTN</sequence>
<dbReference type="AlphaFoldDB" id="A0A498DFS2"/>
<dbReference type="OrthoDB" id="9796521at2"/>
<comment type="caution">
    <text evidence="2">The sequence shown here is derived from an EMBL/GenBank/DDBJ whole genome shotgun (WGS) entry which is preliminary data.</text>
</comment>
<keyword evidence="3" id="KW-1185">Reference proteome</keyword>
<dbReference type="Pfam" id="PF00903">
    <property type="entry name" value="Glyoxalase"/>
    <property type="match status" value="1"/>
</dbReference>
<dbReference type="Proteomes" id="UP000270219">
    <property type="component" value="Unassembled WGS sequence"/>
</dbReference>
<gene>
    <name evidence="2" type="ORF">D8M04_03740</name>
</gene>
<keyword evidence="2" id="KW-0560">Oxidoreductase</keyword>
<organism evidence="2 3">
    <name type="scientific">Oceanobacillus piezotolerans</name>
    <dbReference type="NCBI Taxonomy" id="2448030"/>
    <lineage>
        <taxon>Bacteria</taxon>
        <taxon>Bacillati</taxon>
        <taxon>Bacillota</taxon>
        <taxon>Bacilli</taxon>
        <taxon>Bacillales</taxon>
        <taxon>Bacillaceae</taxon>
        <taxon>Oceanobacillus</taxon>
    </lineage>
</organism>
<dbReference type="Gene3D" id="3.10.180.10">
    <property type="entry name" value="2,3-Dihydroxybiphenyl 1,2-Dioxygenase, domain 1"/>
    <property type="match status" value="1"/>
</dbReference>
<dbReference type="EMBL" id="RCHR01000001">
    <property type="protein sequence ID" value="RLL48385.1"/>
    <property type="molecule type" value="Genomic_DNA"/>
</dbReference>
<accession>A0A498DFS2</accession>
<keyword evidence="2" id="KW-0223">Dioxygenase</keyword>
<feature type="domain" description="VOC" evidence="1">
    <location>
        <begin position="6"/>
        <end position="125"/>
    </location>
</feature>
<dbReference type="InterPro" id="IPR037523">
    <property type="entry name" value="VOC_core"/>
</dbReference>
<evidence type="ECO:0000313" key="2">
    <source>
        <dbReference type="EMBL" id="RLL48385.1"/>
    </source>
</evidence>
<evidence type="ECO:0000313" key="3">
    <source>
        <dbReference type="Proteomes" id="UP000270219"/>
    </source>
</evidence>